<evidence type="ECO:0000313" key="2">
    <source>
        <dbReference type="Proteomes" id="UP000242715"/>
    </source>
</evidence>
<dbReference type="Gene3D" id="3.40.50.300">
    <property type="entry name" value="P-loop containing nucleotide triphosphate hydrolases"/>
    <property type="match status" value="1"/>
</dbReference>
<name>A0A2Z6PVV5_TRISU</name>
<evidence type="ECO:0008006" key="3">
    <source>
        <dbReference type="Google" id="ProtNLM"/>
    </source>
</evidence>
<reference evidence="2" key="1">
    <citation type="journal article" date="2017" name="Front. Plant Sci.">
        <title>Climate Clever Clovers: New Paradigm to Reduce the Environmental Footprint of Ruminants by Breeding Low Methanogenic Forages Utilizing Haplotype Variation.</title>
        <authorList>
            <person name="Kaur P."/>
            <person name="Appels R."/>
            <person name="Bayer P.E."/>
            <person name="Keeble-Gagnere G."/>
            <person name="Wang J."/>
            <person name="Hirakawa H."/>
            <person name="Shirasawa K."/>
            <person name="Vercoe P."/>
            <person name="Stefanova K."/>
            <person name="Durmic Z."/>
            <person name="Nichols P."/>
            <person name="Revell C."/>
            <person name="Isobe S.N."/>
            <person name="Edwards D."/>
            <person name="Erskine W."/>
        </authorList>
    </citation>
    <scope>NUCLEOTIDE SEQUENCE [LARGE SCALE GENOMIC DNA]</scope>
    <source>
        <strain evidence="2">cv. Daliak</strain>
    </source>
</reference>
<dbReference type="OrthoDB" id="10576571at2759"/>
<proteinExistence type="predicted"/>
<evidence type="ECO:0000313" key="1">
    <source>
        <dbReference type="EMBL" id="GAU51407.1"/>
    </source>
</evidence>
<dbReference type="AlphaFoldDB" id="A0A2Z6PVV5"/>
<dbReference type="Proteomes" id="UP000242715">
    <property type="component" value="Unassembled WGS sequence"/>
</dbReference>
<protein>
    <recommendedName>
        <fullName evidence="3">Adenylyl-sulfate kinase</fullName>
    </recommendedName>
</protein>
<dbReference type="InterPro" id="IPR027417">
    <property type="entry name" value="P-loop_NTPase"/>
</dbReference>
<gene>
    <name evidence="1" type="ORF">TSUD_183040</name>
</gene>
<sequence length="176" mass="19675">MTTVKSLPPSCSTAMFKCRQLPTSENLGFSMLRGINAAKLTRSRKSMVLVYDGAKSKHYTGALIDDCIHKCSRKSLKPIKSMNDSESSCSDNSAAFSGKNLRQMSNIGNSTNILWHDCPIQKRDRQQLLQQKGCVIWLTGLSGSGRLFMQSYILCMGRYNEHSFLTELDIYACETV</sequence>
<accession>A0A2Z6PVV5</accession>
<keyword evidence="2" id="KW-1185">Reference proteome</keyword>
<organism evidence="1 2">
    <name type="scientific">Trifolium subterraneum</name>
    <name type="common">Subterranean clover</name>
    <dbReference type="NCBI Taxonomy" id="3900"/>
    <lineage>
        <taxon>Eukaryota</taxon>
        <taxon>Viridiplantae</taxon>
        <taxon>Streptophyta</taxon>
        <taxon>Embryophyta</taxon>
        <taxon>Tracheophyta</taxon>
        <taxon>Spermatophyta</taxon>
        <taxon>Magnoliopsida</taxon>
        <taxon>eudicotyledons</taxon>
        <taxon>Gunneridae</taxon>
        <taxon>Pentapetalae</taxon>
        <taxon>rosids</taxon>
        <taxon>fabids</taxon>
        <taxon>Fabales</taxon>
        <taxon>Fabaceae</taxon>
        <taxon>Papilionoideae</taxon>
        <taxon>50 kb inversion clade</taxon>
        <taxon>NPAAA clade</taxon>
        <taxon>Hologalegina</taxon>
        <taxon>IRL clade</taxon>
        <taxon>Trifolieae</taxon>
        <taxon>Trifolium</taxon>
    </lineage>
</organism>
<dbReference type="EMBL" id="DF975117">
    <property type="protein sequence ID" value="GAU51407.1"/>
    <property type="molecule type" value="Genomic_DNA"/>
</dbReference>